<dbReference type="EMBL" id="JADYXP020000025">
    <property type="protein sequence ID" value="KAL0100787.1"/>
    <property type="molecule type" value="Genomic_DNA"/>
</dbReference>
<sequence>MKIRWAAANSIKHAGNATEIYIAVHIKFLPPRSFISLDSKNISDVSRALLLHTRKPCSTHSRFESSRFYIQEVRLANLDPSSRSLAKEFRATQRGVGGREIVKDVCEKESHAMCTISIYAKYILKI</sequence>
<dbReference type="AlphaFoldDB" id="A0AAW2EC26"/>
<name>A0AAW2EC26_9HYME</name>
<protein>
    <submittedName>
        <fullName evidence="1">Uncharacterized protein</fullName>
    </submittedName>
</protein>
<keyword evidence="2" id="KW-1185">Reference proteome</keyword>
<proteinExistence type="predicted"/>
<evidence type="ECO:0000313" key="2">
    <source>
        <dbReference type="Proteomes" id="UP001430953"/>
    </source>
</evidence>
<accession>A0AAW2EC26</accession>
<evidence type="ECO:0000313" key="1">
    <source>
        <dbReference type="EMBL" id="KAL0100787.1"/>
    </source>
</evidence>
<reference evidence="1 2" key="1">
    <citation type="submission" date="2023-03" db="EMBL/GenBank/DDBJ databases">
        <title>High recombination rates correlate with genetic variation in Cardiocondyla obscurior ants.</title>
        <authorList>
            <person name="Errbii M."/>
        </authorList>
    </citation>
    <scope>NUCLEOTIDE SEQUENCE [LARGE SCALE GENOMIC DNA]</scope>
    <source>
        <strain evidence="1">Alpha-2009</strain>
        <tissue evidence="1">Whole body</tissue>
    </source>
</reference>
<dbReference type="Proteomes" id="UP001430953">
    <property type="component" value="Unassembled WGS sequence"/>
</dbReference>
<comment type="caution">
    <text evidence="1">The sequence shown here is derived from an EMBL/GenBank/DDBJ whole genome shotgun (WGS) entry which is preliminary data.</text>
</comment>
<gene>
    <name evidence="1" type="ORF">PUN28_019280</name>
</gene>
<organism evidence="1 2">
    <name type="scientific">Cardiocondyla obscurior</name>
    <dbReference type="NCBI Taxonomy" id="286306"/>
    <lineage>
        <taxon>Eukaryota</taxon>
        <taxon>Metazoa</taxon>
        <taxon>Ecdysozoa</taxon>
        <taxon>Arthropoda</taxon>
        <taxon>Hexapoda</taxon>
        <taxon>Insecta</taxon>
        <taxon>Pterygota</taxon>
        <taxon>Neoptera</taxon>
        <taxon>Endopterygota</taxon>
        <taxon>Hymenoptera</taxon>
        <taxon>Apocrita</taxon>
        <taxon>Aculeata</taxon>
        <taxon>Formicoidea</taxon>
        <taxon>Formicidae</taxon>
        <taxon>Myrmicinae</taxon>
        <taxon>Cardiocondyla</taxon>
    </lineage>
</organism>